<accession>A0A9Q8SCH8</accession>
<dbReference type="Proteomes" id="UP000830671">
    <property type="component" value="Chromosome 1"/>
</dbReference>
<dbReference type="EMBL" id="CP019471">
    <property type="protein sequence ID" value="UQC74877.1"/>
    <property type="molecule type" value="Genomic_DNA"/>
</dbReference>
<dbReference type="KEGG" id="clup:CLUP02_01529"/>
<sequence length="212" mass="23621">MRFGQVLPPVRICSTVQRARSGGRRRKKGRKKSQATASRDASMCLAFLAFVCGVQRATCLPSLGEAFWRGFQPVACLSFRVPFTKQPLSPIPNHKLDTSLCNGSLLKPAVCAPSFDPQKRPSNIDIRSTGELLLTSKVPAACPAVPAYLYHDRSQKWKEAVPPRFHPAAPFFGFLPAQLTEIWPPILVAICGHWLARYQVGSEYCVEDWSHW</sequence>
<organism evidence="1 2">
    <name type="scientific">Colletotrichum lupini</name>
    <dbReference type="NCBI Taxonomy" id="145971"/>
    <lineage>
        <taxon>Eukaryota</taxon>
        <taxon>Fungi</taxon>
        <taxon>Dikarya</taxon>
        <taxon>Ascomycota</taxon>
        <taxon>Pezizomycotina</taxon>
        <taxon>Sordariomycetes</taxon>
        <taxon>Hypocreomycetidae</taxon>
        <taxon>Glomerellales</taxon>
        <taxon>Glomerellaceae</taxon>
        <taxon>Colletotrichum</taxon>
        <taxon>Colletotrichum acutatum species complex</taxon>
    </lineage>
</organism>
<dbReference type="RefSeq" id="XP_049136526.1">
    <property type="nucleotide sequence ID" value="XM_049280569.1"/>
</dbReference>
<evidence type="ECO:0000313" key="1">
    <source>
        <dbReference type="EMBL" id="UQC74877.1"/>
    </source>
</evidence>
<proteinExistence type="predicted"/>
<dbReference type="GeneID" id="73335579"/>
<evidence type="ECO:0000313" key="2">
    <source>
        <dbReference type="Proteomes" id="UP000830671"/>
    </source>
</evidence>
<gene>
    <name evidence="1" type="ORF">CLUP02_01529</name>
</gene>
<protein>
    <submittedName>
        <fullName evidence="1">Uncharacterized protein</fullName>
    </submittedName>
</protein>
<keyword evidence="2" id="KW-1185">Reference proteome</keyword>
<reference evidence="1" key="1">
    <citation type="journal article" date="2021" name="Mol. Plant Microbe Interact.">
        <title>Complete Genome Sequence of the Plant-Pathogenic Fungus Colletotrichum lupini.</title>
        <authorList>
            <person name="Baroncelli R."/>
            <person name="Pensec F."/>
            <person name="Da Lio D."/>
            <person name="Boufleur T."/>
            <person name="Vicente I."/>
            <person name="Sarrocco S."/>
            <person name="Picot A."/>
            <person name="Baraldi E."/>
            <person name="Sukno S."/>
            <person name="Thon M."/>
            <person name="Le Floch G."/>
        </authorList>
    </citation>
    <scope>NUCLEOTIDE SEQUENCE</scope>
    <source>
        <strain evidence="1">IMI 504893</strain>
    </source>
</reference>
<dbReference type="AlphaFoldDB" id="A0A9Q8SCH8"/>
<name>A0A9Q8SCH8_9PEZI</name>